<keyword evidence="2" id="KW-0812">Transmembrane</keyword>
<name>A0ABN4CBV7_9CORY</name>
<keyword evidence="2" id="KW-0472">Membrane</keyword>
<feature type="transmembrane region" description="Helical" evidence="2">
    <location>
        <begin position="299"/>
        <end position="332"/>
    </location>
</feature>
<reference evidence="4" key="1">
    <citation type="submission" date="2013-02" db="EMBL/GenBank/DDBJ databases">
        <title>The complete genome sequence of Corynebacterium casei LMG S-19264 (=DSM 44701).</title>
        <authorList>
            <person name="Ruckert C."/>
            <person name="Albersmeier A."/>
            <person name="Kalinowski J."/>
        </authorList>
    </citation>
    <scope>NUCLEOTIDE SEQUENCE [LARGE SCALE GENOMIC DNA]</scope>
    <source>
        <strain evidence="4">LMG S-19264</strain>
    </source>
</reference>
<evidence type="ECO:0000256" key="2">
    <source>
        <dbReference type="SAM" id="Phobius"/>
    </source>
</evidence>
<protein>
    <recommendedName>
        <fullName evidence="5">Integral membrane protein</fullName>
    </recommendedName>
</protein>
<accession>A0ABN4CBV7</accession>
<dbReference type="EMBL" id="CP004350">
    <property type="protein sequence ID" value="AHI19869.1"/>
    <property type="molecule type" value="Genomic_DNA"/>
</dbReference>
<feature type="transmembrane region" description="Helical" evidence="2">
    <location>
        <begin position="196"/>
        <end position="222"/>
    </location>
</feature>
<dbReference type="Proteomes" id="UP000019226">
    <property type="component" value="Chromosome"/>
</dbReference>
<feature type="region of interest" description="Disordered" evidence="1">
    <location>
        <begin position="1"/>
        <end position="51"/>
    </location>
</feature>
<feature type="transmembrane region" description="Helical" evidence="2">
    <location>
        <begin position="242"/>
        <end position="263"/>
    </location>
</feature>
<evidence type="ECO:0008006" key="5">
    <source>
        <dbReference type="Google" id="ProtNLM"/>
    </source>
</evidence>
<organism evidence="3 4">
    <name type="scientific">Corynebacterium casei LMG S-19264</name>
    <dbReference type="NCBI Taxonomy" id="1285583"/>
    <lineage>
        <taxon>Bacteria</taxon>
        <taxon>Bacillati</taxon>
        <taxon>Actinomycetota</taxon>
        <taxon>Actinomycetes</taxon>
        <taxon>Mycobacteriales</taxon>
        <taxon>Corynebacteriaceae</taxon>
        <taxon>Corynebacterium</taxon>
    </lineage>
</organism>
<proteinExistence type="predicted"/>
<evidence type="ECO:0000313" key="3">
    <source>
        <dbReference type="EMBL" id="AHI19869.1"/>
    </source>
</evidence>
<feature type="transmembrane region" description="Helical" evidence="2">
    <location>
        <begin position="115"/>
        <end position="138"/>
    </location>
</feature>
<gene>
    <name evidence="3" type="ORF">CCASEI_06465</name>
</gene>
<evidence type="ECO:0000256" key="1">
    <source>
        <dbReference type="SAM" id="MobiDB-lite"/>
    </source>
</evidence>
<dbReference type="GeneID" id="82877441"/>
<dbReference type="RefSeq" id="WP_025387480.1">
    <property type="nucleotide sequence ID" value="NZ_CP004350.1"/>
</dbReference>
<feature type="transmembrane region" description="Helical" evidence="2">
    <location>
        <begin position="158"/>
        <end position="175"/>
    </location>
</feature>
<keyword evidence="2" id="KW-1133">Transmembrane helix</keyword>
<keyword evidence="4" id="KW-1185">Reference proteome</keyword>
<evidence type="ECO:0000313" key="4">
    <source>
        <dbReference type="Proteomes" id="UP000019226"/>
    </source>
</evidence>
<sequence>MSTPYNGNEDDFWDKENEGSGDLPRYGSTNHPEDRPDYGQGGYAQSGNGQPYSSGYDSNYGNAGYSGAQFGGAGYSENLFNNGSGQRDLVETDGKLQVFSAIGFGFKRTFSNAKLWLLGSLAFIVVSFILGGIVGAIFGNDAGQTGGGFELGTDLAGNIVSLISLALMPFVYRLATKEVDSRSTGWSTLGKDVHYFPTLAITFILWLISLVFSFFVVTMILGSFFAQLEAAGTDEVEFYNSLAANIGTFLGILMLIMVGYLLVTPLYQLMVWYAADGRAGIGQSIVQGFRSGAANYFRLIGFNIAISVVMVFITLVTLGLGMIIALPVYLLAQAHAYRQIAGGPVPFGSIDRS</sequence>